<dbReference type="SUPFAM" id="SSF53756">
    <property type="entry name" value="UDP-Glycosyltransferase/glycogen phosphorylase"/>
    <property type="match status" value="1"/>
</dbReference>
<evidence type="ECO:0000313" key="4">
    <source>
        <dbReference type="Proteomes" id="UP001152872"/>
    </source>
</evidence>
<dbReference type="Proteomes" id="UP001152872">
    <property type="component" value="Unassembled WGS sequence"/>
</dbReference>
<dbReference type="Pfam" id="PF00534">
    <property type="entry name" value="Glycos_transf_1"/>
    <property type="match status" value="1"/>
</dbReference>
<dbReference type="GO" id="GO:0016757">
    <property type="term" value="F:glycosyltransferase activity"/>
    <property type="evidence" value="ECO:0007669"/>
    <property type="project" value="UniProtKB-KW"/>
</dbReference>
<sequence length="332" mass="37847">MKPQILHLLSDRNVGGVMACTNSLIHSHLSKKFDFLLLTPNEALSKISVLKPDLMIFHDPPSWKVLPLLLRLRFHGRVIIHDHHYSQDFESNNVATRWRFRLVLTIAYRIATHVVAVSSAQRQWMRDCQFITSNNLSVIQQCRVLEEFLALPIKPFSTRLVLGVYGRFSQQKGIDIFIKSMQDLPDLDVDILIGGYGENQELLYQLADGDRRIQFVGKLADVPKFLANCDVVIIPSRWEPWGNVCVEAKAAAKPVIVTNVDGLPEQIKDCGLIAEPNPDSLRDAIAKVVHIYCTSPQTLSNWGNRGREDVRDAWNRYLAEWDQLSERLIEKS</sequence>
<dbReference type="EC" id="2.4.-.-" evidence="3"/>
<dbReference type="InterPro" id="IPR028098">
    <property type="entry name" value="Glyco_trans_4-like_N"/>
</dbReference>
<protein>
    <submittedName>
        <fullName evidence="3">Glycosyltransferase family 4 protein</fullName>
        <ecNumber evidence="3">2.4.-.-</ecNumber>
    </submittedName>
</protein>
<comment type="caution">
    <text evidence="3">The sequence shown here is derived from an EMBL/GenBank/DDBJ whole genome shotgun (WGS) entry which is preliminary data.</text>
</comment>
<dbReference type="InterPro" id="IPR001296">
    <property type="entry name" value="Glyco_trans_1"/>
</dbReference>
<organism evidence="3 4">
    <name type="scientific">Pseudanabaena catenata USMAC16</name>
    <dbReference type="NCBI Taxonomy" id="1855837"/>
    <lineage>
        <taxon>Bacteria</taxon>
        <taxon>Bacillati</taxon>
        <taxon>Cyanobacteriota</taxon>
        <taxon>Cyanophyceae</taxon>
        <taxon>Pseudanabaenales</taxon>
        <taxon>Pseudanabaenaceae</taxon>
        <taxon>Pseudanabaena</taxon>
    </lineage>
</organism>
<gene>
    <name evidence="3" type="ORF">FEV09_00690</name>
</gene>
<dbReference type="PANTHER" id="PTHR12526">
    <property type="entry name" value="GLYCOSYLTRANSFERASE"/>
    <property type="match status" value="1"/>
</dbReference>
<dbReference type="Gene3D" id="3.40.50.2000">
    <property type="entry name" value="Glycogen Phosphorylase B"/>
    <property type="match status" value="2"/>
</dbReference>
<name>A0A9X4M5I9_9CYAN</name>
<dbReference type="RefSeq" id="WP_009625095.1">
    <property type="nucleotide sequence ID" value="NZ_VBTY01000003.1"/>
</dbReference>
<dbReference type="EMBL" id="VBTY01000003">
    <property type="protein sequence ID" value="MDG3493068.1"/>
    <property type="molecule type" value="Genomic_DNA"/>
</dbReference>
<keyword evidence="3" id="KW-0328">Glycosyltransferase</keyword>
<accession>A0A9X4M5I9</accession>
<keyword evidence="4" id="KW-1185">Reference proteome</keyword>
<feature type="domain" description="Glycosyltransferase subfamily 4-like N-terminal" evidence="2">
    <location>
        <begin position="31"/>
        <end position="139"/>
    </location>
</feature>
<feature type="domain" description="Glycosyl transferase family 1" evidence="1">
    <location>
        <begin position="157"/>
        <end position="308"/>
    </location>
</feature>
<evidence type="ECO:0000313" key="3">
    <source>
        <dbReference type="EMBL" id="MDG3493068.1"/>
    </source>
</evidence>
<dbReference type="CDD" id="cd03801">
    <property type="entry name" value="GT4_PimA-like"/>
    <property type="match status" value="1"/>
</dbReference>
<dbReference type="Pfam" id="PF13439">
    <property type="entry name" value="Glyco_transf_4"/>
    <property type="match status" value="1"/>
</dbReference>
<dbReference type="AlphaFoldDB" id="A0A9X4M5I9"/>
<proteinExistence type="predicted"/>
<keyword evidence="3" id="KW-0808">Transferase</keyword>
<evidence type="ECO:0000259" key="2">
    <source>
        <dbReference type="Pfam" id="PF13439"/>
    </source>
</evidence>
<dbReference type="PANTHER" id="PTHR12526:SF638">
    <property type="entry name" value="SPORE COAT PROTEIN SA"/>
    <property type="match status" value="1"/>
</dbReference>
<reference evidence="3" key="1">
    <citation type="submission" date="2019-05" db="EMBL/GenBank/DDBJ databases">
        <title>Whole genome sequencing of Pseudanabaena catenata USMAC16.</title>
        <authorList>
            <person name="Khan Z."/>
            <person name="Omar W.M."/>
            <person name="Convey P."/>
            <person name="Merican F."/>
            <person name="Najimudin N."/>
        </authorList>
    </citation>
    <scope>NUCLEOTIDE SEQUENCE</scope>
    <source>
        <strain evidence="3">USMAC16</strain>
    </source>
</reference>
<evidence type="ECO:0000259" key="1">
    <source>
        <dbReference type="Pfam" id="PF00534"/>
    </source>
</evidence>